<dbReference type="PANTHER" id="PTHR44216:SF3">
    <property type="entry name" value="PROTEIN O-MANNOSYL-TRANSFERASE TMTC2"/>
    <property type="match status" value="1"/>
</dbReference>
<dbReference type="PROSITE" id="PS50293">
    <property type="entry name" value="TPR_REGION"/>
    <property type="match status" value="2"/>
</dbReference>
<gene>
    <name evidence="4" type="ORF">IQ247_07505</name>
</gene>
<dbReference type="GO" id="GO:0035269">
    <property type="term" value="P:protein O-linked glycosylation via mannose"/>
    <property type="evidence" value="ECO:0007669"/>
    <property type="project" value="TreeGrafter"/>
</dbReference>
<protein>
    <submittedName>
        <fullName evidence="4">Tetratricopeptide repeat protein</fullName>
    </submittedName>
</protein>
<dbReference type="SMART" id="SM00028">
    <property type="entry name" value="TPR"/>
    <property type="match status" value="5"/>
</dbReference>
<dbReference type="InterPro" id="IPR056413">
    <property type="entry name" value="TPR_CcmH_CycH"/>
</dbReference>
<keyword evidence="1" id="KW-0802">TPR repeat</keyword>
<dbReference type="PROSITE" id="PS50005">
    <property type="entry name" value="TPR"/>
    <property type="match status" value="4"/>
</dbReference>
<feature type="repeat" description="TPR" evidence="1">
    <location>
        <begin position="159"/>
        <end position="192"/>
    </location>
</feature>
<feature type="signal peptide" evidence="2">
    <location>
        <begin position="1"/>
        <end position="27"/>
    </location>
</feature>
<evidence type="ECO:0000313" key="5">
    <source>
        <dbReference type="Proteomes" id="UP000620559"/>
    </source>
</evidence>
<dbReference type="Gene3D" id="1.25.40.10">
    <property type="entry name" value="Tetratricopeptide repeat domain"/>
    <property type="match status" value="2"/>
</dbReference>
<feature type="domain" description="Cytochrome c-type biogenesis protein H TPR" evidence="3">
    <location>
        <begin position="96"/>
        <end position="194"/>
    </location>
</feature>
<dbReference type="InterPro" id="IPR052384">
    <property type="entry name" value="TMTC_O-mannosyltransferase"/>
</dbReference>
<dbReference type="RefSeq" id="WP_193918629.1">
    <property type="nucleotide sequence ID" value="NZ_JADEWL010000016.1"/>
</dbReference>
<evidence type="ECO:0000256" key="1">
    <source>
        <dbReference type="PROSITE-ProRule" id="PRU00339"/>
    </source>
</evidence>
<dbReference type="Proteomes" id="UP000620559">
    <property type="component" value="Unassembled WGS sequence"/>
</dbReference>
<dbReference type="AlphaFoldDB" id="A0A8J7FE30"/>
<organism evidence="4 5">
    <name type="scientific">Plectonema cf. radiosum LEGE 06105</name>
    <dbReference type="NCBI Taxonomy" id="945769"/>
    <lineage>
        <taxon>Bacteria</taxon>
        <taxon>Bacillati</taxon>
        <taxon>Cyanobacteriota</taxon>
        <taxon>Cyanophyceae</taxon>
        <taxon>Oscillatoriophycideae</taxon>
        <taxon>Oscillatoriales</taxon>
        <taxon>Microcoleaceae</taxon>
        <taxon>Plectonema</taxon>
    </lineage>
</organism>
<evidence type="ECO:0000313" key="4">
    <source>
        <dbReference type="EMBL" id="MBE9212561.1"/>
    </source>
</evidence>
<feature type="repeat" description="TPR" evidence="1">
    <location>
        <begin position="91"/>
        <end position="124"/>
    </location>
</feature>
<sequence>MYNRTYSLISVFLIGSVAAAIPTAAQAQVSGTPSCNGGACANRRSPVKVAQASTQQVKILLDEGRRLVNSGDYNGAIRVYQEASSLEPKNGSIYSGIGYLYAQQGNYSAALAAYRRAVALNPNNGDYQYALAYVSGSMGDNNTAKEAYRKSIQADRQNVNAYIGLALILLRLGEYDSAKWAYEQIIELDPKNPQAYELRGRIFMKKGQSKEAAGALKQALNLYKSQEKWDGVTRIDAMLREIEG</sequence>
<keyword evidence="5" id="KW-1185">Reference proteome</keyword>
<keyword evidence="2" id="KW-0732">Signal</keyword>
<feature type="repeat" description="TPR" evidence="1">
    <location>
        <begin position="193"/>
        <end position="226"/>
    </location>
</feature>
<feature type="chain" id="PRO_5035189405" evidence="2">
    <location>
        <begin position="28"/>
        <end position="244"/>
    </location>
</feature>
<dbReference type="GO" id="GO:0000030">
    <property type="term" value="F:mannosyltransferase activity"/>
    <property type="evidence" value="ECO:0007669"/>
    <property type="project" value="TreeGrafter"/>
</dbReference>
<dbReference type="Pfam" id="PF23914">
    <property type="entry name" value="TPR_CcmH_CycH"/>
    <property type="match status" value="1"/>
</dbReference>
<reference evidence="4" key="1">
    <citation type="submission" date="2020-10" db="EMBL/GenBank/DDBJ databases">
        <authorList>
            <person name="Castelo-Branco R."/>
            <person name="Eusebio N."/>
            <person name="Adriana R."/>
            <person name="Vieira A."/>
            <person name="Brugerolle De Fraissinette N."/>
            <person name="Rezende De Castro R."/>
            <person name="Schneider M.P."/>
            <person name="Vasconcelos V."/>
            <person name="Leao P.N."/>
        </authorList>
    </citation>
    <scope>NUCLEOTIDE SEQUENCE</scope>
    <source>
        <strain evidence="4">LEGE 06105</strain>
    </source>
</reference>
<name>A0A8J7FE30_9CYAN</name>
<dbReference type="EMBL" id="JADEWL010000016">
    <property type="protein sequence ID" value="MBE9212561.1"/>
    <property type="molecule type" value="Genomic_DNA"/>
</dbReference>
<evidence type="ECO:0000259" key="3">
    <source>
        <dbReference type="Pfam" id="PF23914"/>
    </source>
</evidence>
<proteinExistence type="predicted"/>
<dbReference type="PANTHER" id="PTHR44216">
    <property type="entry name" value="PROTEIN O-MANNOSYL-TRANSFERASE TMTC2"/>
    <property type="match status" value="1"/>
</dbReference>
<feature type="repeat" description="TPR" evidence="1">
    <location>
        <begin position="57"/>
        <end position="90"/>
    </location>
</feature>
<comment type="caution">
    <text evidence="4">The sequence shown here is derived from an EMBL/GenBank/DDBJ whole genome shotgun (WGS) entry which is preliminary data.</text>
</comment>
<dbReference type="InterPro" id="IPR011990">
    <property type="entry name" value="TPR-like_helical_dom_sf"/>
</dbReference>
<evidence type="ECO:0000256" key="2">
    <source>
        <dbReference type="SAM" id="SignalP"/>
    </source>
</evidence>
<dbReference type="SUPFAM" id="SSF48452">
    <property type="entry name" value="TPR-like"/>
    <property type="match status" value="1"/>
</dbReference>
<dbReference type="InterPro" id="IPR019734">
    <property type="entry name" value="TPR_rpt"/>
</dbReference>
<accession>A0A8J7FE30</accession>